<dbReference type="eggNOG" id="COG1432">
    <property type="taxonomic scope" value="Bacteria"/>
</dbReference>
<sequence>MENTKACHFNNEVAYFFVEVMEAEEKQRVIVYIDGFNFYYGLKFTARWRKYYWLDVVKLFESFMRPNQELIAVKYFSAKPDDIEQSRRQNAFFQANKENPKFRLILGKYLKKEITCFKCKNVIHTYEEKETDVRIATQIVADAYQKNCDVAIVVSADSDMVPAIELATQARQKVFVYFPPNQYSSNLASMGIGQPTHLKRYEKPVPPKPFAGYRPSCCSQLRFADTGKVESVSMTSET</sequence>
<dbReference type="Pfam" id="PF01936">
    <property type="entry name" value="NYN"/>
    <property type="match status" value="1"/>
</dbReference>
<dbReference type="STRING" id="626522.GCWU000325_02201"/>
<dbReference type="Gene3D" id="3.40.50.1010">
    <property type="entry name" value="5'-nuclease"/>
    <property type="match status" value="1"/>
</dbReference>
<dbReference type="AlphaFoldDB" id="C9LIZ0"/>
<proteinExistence type="predicted"/>
<feature type="domain" description="NYN" evidence="1">
    <location>
        <begin position="28"/>
        <end position="185"/>
    </location>
</feature>
<dbReference type="HOGENOM" id="CLU_076076_1_0_10"/>
<comment type="caution">
    <text evidence="2">The sequence shown here is derived from an EMBL/GenBank/DDBJ whole genome shotgun (WGS) entry which is preliminary data.</text>
</comment>
<organism evidence="2 3">
    <name type="scientific">Alloprevotella tannerae ATCC 51259</name>
    <dbReference type="NCBI Taxonomy" id="626522"/>
    <lineage>
        <taxon>Bacteria</taxon>
        <taxon>Pseudomonadati</taxon>
        <taxon>Bacteroidota</taxon>
        <taxon>Bacteroidia</taxon>
        <taxon>Bacteroidales</taxon>
        <taxon>Prevotellaceae</taxon>
        <taxon>Alloprevotella</taxon>
    </lineage>
</organism>
<dbReference type="GO" id="GO:0004540">
    <property type="term" value="F:RNA nuclease activity"/>
    <property type="evidence" value="ECO:0007669"/>
    <property type="project" value="InterPro"/>
</dbReference>
<protein>
    <recommendedName>
        <fullName evidence="1">NYN domain-containing protein</fullName>
    </recommendedName>
</protein>
<dbReference type="InterPro" id="IPR021139">
    <property type="entry name" value="NYN"/>
</dbReference>
<keyword evidence="3" id="KW-1185">Reference proteome</keyword>
<dbReference type="CDD" id="cd18722">
    <property type="entry name" value="PIN_NicB-like"/>
    <property type="match status" value="1"/>
</dbReference>
<evidence type="ECO:0000313" key="2">
    <source>
        <dbReference type="EMBL" id="EEX70957.1"/>
    </source>
</evidence>
<accession>C9LIZ0</accession>
<dbReference type="PANTHER" id="PTHR35458">
    <property type="entry name" value="SLR0755 PROTEIN"/>
    <property type="match status" value="1"/>
</dbReference>
<dbReference type="PANTHER" id="PTHR35458:SF8">
    <property type="entry name" value="SLR0650 PROTEIN"/>
    <property type="match status" value="1"/>
</dbReference>
<evidence type="ECO:0000259" key="1">
    <source>
        <dbReference type="Pfam" id="PF01936"/>
    </source>
</evidence>
<dbReference type="Proteomes" id="UP000003460">
    <property type="component" value="Unassembled WGS sequence"/>
</dbReference>
<dbReference type="InterPro" id="IPR047140">
    <property type="entry name" value="LabA"/>
</dbReference>
<evidence type="ECO:0000313" key="3">
    <source>
        <dbReference type="Proteomes" id="UP000003460"/>
    </source>
</evidence>
<reference evidence="2" key="1">
    <citation type="submission" date="2009-09" db="EMBL/GenBank/DDBJ databases">
        <authorList>
            <person name="Weinstock G."/>
            <person name="Sodergren E."/>
            <person name="Clifton S."/>
            <person name="Fulton L."/>
            <person name="Fulton B."/>
            <person name="Courtney L."/>
            <person name="Fronick C."/>
            <person name="Harrison M."/>
            <person name="Strong C."/>
            <person name="Farmer C."/>
            <person name="Delahaunty K."/>
            <person name="Markovic C."/>
            <person name="Hall O."/>
            <person name="Minx P."/>
            <person name="Tomlinson C."/>
            <person name="Mitreva M."/>
            <person name="Nelson J."/>
            <person name="Hou S."/>
            <person name="Wollam A."/>
            <person name="Pepin K.H."/>
            <person name="Johnson M."/>
            <person name="Bhonagiri V."/>
            <person name="Nash W.E."/>
            <person name="Warren W."/>
            <person name="Chinwalla A."/>
            <person name="Mardis E.R."/>
            <person name="Wilson R.K."/>
        </authorList>
    </citation>
    <scope>NUCLEOTIDE SEQUENCE [LARGE SCALE GENOMIC DNA]</scope>
    <source>
        <strain evidence="2">ATCC 51259</strain>
    </source>
</reference>
<dbReference type="EMBL" id="ACIJ02000023">
    <property type="protein sequence ID" value="EEX70957.1"/>
    <property type="molecule type" value="Genomic_DNA"/>
</dbReference>
<name>C9LIZ0_9BACT</name>
<gene>
    <name evidence="2" type="ORF">GCWU000325_02201</name>
</gene>